<keyword evidence="2" id="KW-1185">Reference proteome</keyword>
<evidence type="ECO:0000313" key="1">
    <source>
        <dbReference type="EMBL" id="KAK8233334.1"/>
    </source>
</evidence>
<comment type="caution">
    <text evidence="1">The sequence shown here is derived from an EMBL/GenBank/DDBJ whole genome shotgun (WGS) entry which is preliminary data.</text>
</comment>
<protein>
    <submittedName>
        <fullName evidence="1">Uncharacterized protein</fullName>
    </submittedName>
</protein>
<evidence type="ECO:0000313" key="2">
    <source>
        <dbReference type="Proteomes" id="UP001492380"/>
    </source>
</evidence>
<reference evidence="1 2" key="1">
    <citation type="submission" date="2024-04" db="EMBL/GenBank/DDBJ databases">
        <title>Phyllosticta paracitricarpa is synonymous to the EU quarantine fungus P. citricarpa based on phylogenomic analyses.</title>
        <authorList>
            <consortium name="Lawrence Berkeley National Laboratory"/>
            <person name="Van Ingen-Buijs V.A."/>
            <person name="Van Westerhoven A.C."/>
            <person name="Haridas S."/>
            <person name="Skiadas P."/>
            <person name="Martin F."/>
            <person name="Groenewald J.Z."/>
            <person name="Crous P.W."/>
            <person name="Seidl M.F."/>
        </authorList>
    </citation>
    <scope>NUCLEOTIDE SEQUENCE [LARGE SCALE GENOMIC DNA]</scope>
    <source>
        <strain evidence="1 2">CBS 123374</strain>
    </source>
</reference>
<proteinExistence type="predicted"/>
<dbReference type="Proteomes" id="UP001492380">
    <property type="component" value="Unassembled WGS sequence"/>
</dbReference>
<name>A0ABR1YMB2_9PEZI</name>
<organism evidence="1 2">
    <name type="scientific">Phyllosticta capitalensis</name>
    <dbReference type="NCBI Taxonomy" id="121624"/>
    <lineage>
        <taxon>Eukaryota</taxon>
        <taxon>Fungi</taxon>
        <taxon>Dikarya</taxon>
        <taxon>Ascomycota</taxon>
        <taxon>Pezizomycotina</taxon>
        <taxon>Dothideomycetes</taxon>
        <taxon>Dothideomycetes incertae sedis</taxon>
        <taxon>Botryosphaeriales</taxon>
        <taxon>Phyllostictaceae</taxon>
        <taxon>Phyllosticta</taxon>
    </lineage>
</organism>
<gene>
    <name evidence="1" type="ORF">HDK90DRAFT_263618</name>
</gene>
<sequence length="248" mass="27134">MSRQKGDLDDSACGRGRAGRRAAGLVGFGWVEAKQQQDRVQVEWWRWRRKKDVVSWTGKSGRRCCCTADGGKQQAGKKKEESGYRALSSGTAAGHLSAEQHLSLAGGRLSRQSSVVLLCSAKPVSVYVYSHLTSRLSPLRTWAHAASLFATTISSGRTSWNPMLVARPWPPDWCASHAGAPRLCPQPKCYFQWSTPPTDTASSSTLDRPCPADLTSICRCWQAGRPLYCHYSPHCPLVSAQQAVGLSE</sequence>
<accession>A0ABR1YMB2</accession>
<dbReference type="EMBL" id="JBBWRZ010000006">
    <property type="protein sequence ID" value="KAK8233334.1"/>
    <property type="molecule type" value="Genomic_DNA"/>
</dbReference>